<dbReference type="Pfam" id="PF06684">
    <property type="entry name" value="AA_synth"/>
    <property type="match status" value="1"/>
</dbReference>
<dbReference type="Proteomes" id="UP000237889">
    <property type="component" value="Chromosome"/>
</dbReference>
<evidence type="ECO:0008006" key="4">
    <source>
        <dbReference type="Google" id="ProtNLM"/>
    </source>
</evidence>
<dbReference type="EMBL" id="CP027668">
    <property type="protein sequence ID" value="AVO43966.1"/>
    <property type="molecule type" value="Genomic_DNA"/>
</dbReference>
<name>A0A2S0N773_9HYPH</name>
<organism evidence="2 3">
    <name type="scientific">Phreatobacter cathodiphilus</name>
    <dbReference type="NCBI Taxonomy" id="1868589"/>
    <lineage>
        <taxon>Bacteria</taxon>
        <taxon>Pseudomonadati</taxon>
        <taxon>Pseudomonadota</taxon>
        <taxon>Alphaproteobacteria</taxon>
        <taxon>Hyphomicrobiales</taxon>
        <taxon>Phreatobacteraceae</taxon>
        <taxon>Phreatobacter</taxon>
    </lineage>
</organism>
<proteinExistence type="predicted"/>
<dbReference type="KEGG" id="phr:C6569_02170"/>
<dbReference type="OrthoDB" id="9803312at2"/>
<dbReference type="SUPFAM" id="SSF160519">
    <property type="entry name" value="BB2672-like"/>
    <property type="match status" value="1"/>
</dbReference>
<evidence type="ECO:0000313" key="2">
    <source>
        <dbReference type="EMBL" id="AVO43966.1"/>
    </source>
</evidence>
<evidence type="ECO:0000256" key="1">
    <source>
        <dbReference type="SAM" id="MobiDB-lite"/>
    </source>
</evidence>
<dbReference type="Gene3D" id="3.30.1330.110">
    <property type="entry name" value="BB2672"/>
    <property type="match status" value="1"/>
</dbReference>
<gene>
    <name evidence="2" type="ORF">C6569_02170</name>
</gene>
<evidence type="ECO:0000313" key="3">
    <source>
        <dbReference type="Proteomes" id="UP000237889"/>
    </source>
</evidence>
<accession>A0A2S0N773</accession>
<dbReference type="RefSeq" id="WP_106747296.1">
    <property type="nucleotide sequence ID" value="NZ_CP027668.1"/>
</dbReference>
<feature type="region of interest" description="Disordered" evidence="1">
    <location>
        <begin position="171"/>
        <end position="193"/>
    </location>
</feature>
<protein>
    <recommendedName>
        <fullName evidence="4">Peptide synthetase</fullName>
    </recommendedName>
</protein>
<keyword evidence="3" id="KW-1185">Reference proteome</keyword>
<sequence>MTIDVRKIVVGVEEVRHDGGPKLDRPILKGWIAAVLKNPYAGRYVEDIQPTMEALKPLGLECATKLLEALGGDTAAIEAYGKGSLVGAAGELEHGALWHVPGGYAMRELLGEALAIVPSMTKVGPLGAILDVPIHHRNAAYVRSHFDGVTLMVQDSPRPDEILFALAMTTGGRPHPRMGGLTQDQISKRDGQR</sequence>
<dbReference type="InterPro" id="IPR035936">
    <property type="entry name" value="BB2672"/>
</dbReference>
<dbReference type="InterPro" id="IPR009569">
    <property type="entry name" value="AA_synth_put"/>
</dbReference>
<reference evidence="2 3" key="1">
    <citation type="submission" date="2018-03" db="EMBL/GenBank/DDBJ databases">
        <title>Genome sequencing of Phreatobacter sp.</title>
        <authorList>
            <person name="Kim S.-J."/>
            <person name="Heo J."/>
            <person name="Kwon S.-W."/>
        </authorList>
    </citation>
    <scope>NUCLEOTIDE SEQUENCE [LARGE SCALE GENOMIC DNA]</scope>
    <source>
        <strain evidence="2 3">S-12</strain>
    </source>
</reference>
<dbReference type="AlphaFoldDB" id="A0A2S0N773"/>